<dbReference type="GO" id="GO:0000981">
    <property type="term" value="F:DNA-binding transcription factor activity, RNA polymerase II-specific"/>
    <property type="evidence" value="ECO:0007669"/>
    <property type="project" value="TreeGrafter"/>
</dbReference>
<feature type="compositionally biased region" description="Low complexity" evidence="7">
    <location>
        <begin position="139"/>
        <end position="155"/>
    </location>
</feature>
<dbReference type="PRINTS" id="PR01748">
    <property type="entry name" value="AP2TNSCPFCT"/>
</dbReference>
<evidence type="ECO:0000313" key="11">
    <source>
        <dbReference type="WBParaSite" id="TCONS_00012544.p1"/>
    </source>
</evidence>
<accession>A0A0K0E4N4</accession>
<evidence type="ECO:0000256" key="6">
    <source>
        <dbReference type="ARBA" id="ARBA00023242"/>
    </source>
</evidence>
<keyword evidence="4" id="KW-0238">DNA-binding</keyword>
<dbReference type="GO" id="GO:0000977">
    <property type="term" value="F:RNA polymerase II transcription regulatory region sequence-specific DNA binding"/>
    <property type="evidence" value="ECO:0007669"/>
    <property type="project" value="TreeGrafter"/>
</dbReference>
<evidence type="ECO:0000256" key="4">
    <source>
        <dbReference type="ARBA" id="ARBA00023125"/>
    </source>
</evidence>
<keyword evidence="9" id="KW-1185">Reference proteome</keyword>
<evidence type="ECO:0000259" key="8">
    <source>
        <dbReference type="Pfam" id="PF03299"/>
    </source>
</evidence>
<feature type="compositionally biased region" description="Basic and acidic residues" evidence="7">
    <location>
        <begin position="110"/>
        <end position="121"/>
    </location>
</feature>
<evidence type="ECO:0000313" key="10">
    <source>
        <dbReference type="WBParaSite" id="SSTP_0000445300.1"/>
    </source>
</evidence>
<dbReference type="STRING" id="6248.A0A0K0E4N4"/>
<proteinExistence type="inferred from homology"/>
<evidence type="ECO:0000256" key="7">
    <source>
        <dbReference type="SAM" id="MobiDB-lite"/>
    </source>
</evidence>
<dbReference type="WBParaSite" id="TCONS_00012544.p1">
    <property type="protein sequence ID" value="TCONS_00012544.p1"/>
    <property type="gene ID" value="XLOC_008196"/>
</dbReference>
<dbReference type="Proteomes" id="UP000035681">
    <property type="component" value="Unplaced"/>
</dbReference>
<dbReference type="AlphaFoldDB" id="A0A0K0E4N4"/>
<comment type="similarity">
    <text evidence="2">Belongs to the AP-2 family.</text>
</comment>
<keyword evidence="6" id="KW-0539">Nucleus</keyword>
<feature type="region of interest" description="Disordered" evidence="7">
    <location>
        <begin position="110"/>
        <end position="164"/>
    </location>
</feature>
<feature type="region of interest" description="Disordered" evidence="7">
    <location>
        <begin position="76"/>
        <end position="95"/>
    </location>
</feature>
<dbReference type="GO" id="GO:0005634">
    <property type="term" value="C:nucleus"/>
    <property type="evidence" value="ECO:0007669"/>
    <property type="project" value="UniProtKB-SubCell"/>
</dbReference>
<dbReference type="InterPro" id="IPR004979">
    <property type="entry name" value="TF_AP2"/>
</dbReference>
<evidence type="ECO:0000313" key="9">
    <source>
        <dbReference type="Proteomes" id="UP000035681"/>
    </source>
</evidence>
<keyword evidence="3" id="KW-0805">Transcription regulation</keyword>
<comment type="subcellular location">
    <subcellularLocation>
        <location evidence="1">Nucleus</location>
    </subcellularLocation>
</comment>
<keyword evidence="5" id="KW-0804">Transcription</keyword>
<feature type="domain" description="Transcription factor AP-2 C-terminal" evidence="8">
    <location>
        <begin position="225"/>
        <end position="424"/>
    </location>
</feature>
<dbReference type="GO" id="GO:0042127">
    <property type="term" value="P:regulation of cell population proliferation"/>
    <property type="evidence" value="ECO:0007669"/>
    <property type="project" value="TreeGrafter"/>
</dbReference>
<sequence length="445" mass="50023">MSSFVDTSNTVSNILPEDLALLLSSFNQSNYLQLINSQPMNMLNIFQTLSSPQLIDNNTNLINFSLTTNQKDQYYKESKNETNLPKEHDTVNRKRNHIIEELLEIKKPRKEGKNNVDEEKGTNTFLERIQYPCDEDTETTSSLTSNSSQNSNNISPNVTVTSNDNLNQKNIENALTIGESFESNANLLVLSNTIPLKILQMGKTSGKDQGVTEFPLMNVPKDKIFAQVPGRLSLLSNVVKYKITVSEIRRRLLGPESFNFSLLGALLRRAKMPAKSQALVNELGEIGLFISRGRRRISNVTLMSALTEAEALVLAKDFNTVSKQYFPVHPLAIDANKKFLDQCSSKEIAKKSTIDRITKMKNAIEVFEELSQYMLNDRSPILDHEDTPILSEQIQDQLSHYSMLTHGFGVKSLLVGVQIGIKYINAVLSDLNEPILSCNIDTFDR</sequence>
<evidence type="ECO:0000256" key="1">
    <source>
        <dbReference type="ARBA" id="ARBA00004123"/>
    </source>
</evidence>
<evidence type="ECO:0000256" key="5">
    <source>
        <dbReference type="ARBA" id="ARBA00023163"/>
    </source>
</evidence>
<dbReference type="InterPro" id="IPR013854">
    <property type="entry name" value="TF_AP2_C"/>
</dbReference>
<dbReference type="Pfam" id="PF03299">
    <property type="entry name" value="TF_AP-2"/>
    <property type="match status" value="1"/>
</dbReference>
<name>A0A0K0E4N4_STRER</name>
<protein>
    <submittedName>
        <fullName evidence="10 11">TF_AP-2 domain-containing protein</fullName>
    </submittedName>
</protein>
<evidence type="ECO:0000256" key="2">
    <source>
        <dbReference type="ARBA" id="ARBA00007770"/>
    </source>
</evidence>
<evidence type="ECO:0000256" key="3">
    <source>
        <dbReference type="ARBA" id="ARBA00023015"/>
    </source>
</evidence>
<dbReference type="PANTHER" id="PTHR10812">
    <property type="entry name" value="TRANSCRIPTION FACTOR AP-2"/>
    <property type="match status" value="1"/>
</dbReference>
<dbReference type="PANTHER" id="PTHR10812:SF17">
    <property type="entry name" value="TRANSCRIPTION FACTOR AP-2, ISOFORM D"/>
    <property type="match status" value="1"/>
</dbReference>
<reference evidence="10" key="1">
    <citation type="submission" date="2015-08" db="UniProtKB">
        <authorList>
            <consortium name="WormBaseParasite"/>
        </authorList>
    </citation>
    <scope>IDENTIFICATION</scope>
</reference>
<dbReference type="WBParaSite" id="SSTP_0000445300.1">
    <property type="protein sequence ID" value="SSTP_0000445300.1"/>
    <property type="gene ID" value="SSTP_0000445300"/>
</dbReference>
<organism evidence="10">
    <name type="scientific">Strongyloides stercoralis</name>
    <name type="common">Threadworm</name>
    <dbReference type="NCBI Taxonomy" id="6248"/>
    <lineage>
        <taxon>Eukaryota</taxon>
        <taxon>Metazoa</taxon>
        <taxon>Ecdysozoa</taxon>
        <taxon>Nematoda</taxon>
        <taxon>Chromadorea</taxon>
        <taxon>Rhabditida</taxon>
        <taxon>Tylenchina</taxon>
        <taxon>Panagrolaimomorpha</taxon>
        <taxon>Strongyloidoidea</taxon>
        <taxon>Strongyloididae</taxon>
        <taxon>Strongyloides</taxon>
    </lineage>
</organism>